<evidence type="ECO:0008006" key="3">
    <source>
        <dbReference type="Google" id="ProtNLM"/>
    </source>
</evidence>
<organism evidence="1 2">
    <name type="scientific">Candidatus Gottesmanbacteria bacterium RIFCSPLOWO2_01_FULL_39_12b</name>
    <dbReference type="NCBI Taxonomy" id="1798388"/>
    <lineage>
        <taxon>Bacteria</taxon>
        <taxon>Candidatus Gottesmaniibacteriota</taxon>
    </lineage>
</organism>
<evidence type="ECO:0000313" key="2">
    <source>
        <dbReference type="Proteomes" id="UP000176609"/>
    </source>
</evidence>
<dbReference type="Gene3D" id="3.30.1330.80">
    <property type="entry name" value="Hypothetical protein, similar to alpha- acetolactate decarboxylase, domain 2"/>
    <property type="match status" value="1"/>
</dbReference>
<dbReference type="SUPFAM" id="SSF117856">
    <property type="entry name" value="AF0104/ALDC/Ptd012-like"/>
    <property type="match status" value="1"/>
</dbReference>
<gene>
    <name evidence="1" type="ORF">A2960_05070</name>
</gene>
<protein>
    <recommendedName>
        <fullName evidence="3">PPC domain-containing protein</fullName>
    </recommendedName>
</protein>
<name>A0A1F6AM56_9BACT</name>
<evidence type="ECO:0000313" key="1">
    <source>
        <dbReference type="EMBL" id="OGG25771.1"/>
    </source>
</evidence>
<sequence>MPKNDAKKDILKEYKEPLEMSGNGEIRDGKPHIHCIFAREDKSSISGHLHWAKVKNWFVNIYLIPEVAK</sequence>
<reference evidence="1 2" key="1">
    <citation type="journal article" date="2016" name="Nat. Commun.">
        <title>Thousands of microbial genomes shed light on interconnected biogeochemical processes in an aquifer system.</title>
        <authorList>
            <person name="Anantharaman K."/>
            <person name="Brown C.T."/>
            <person name="Hug L.A."/>
            <person name="Sharon I."/>
            <person name="Castelle C.J."/>
            <person name="Probst A.J."/>
            <person name="Thomas B.C."/>
            <person name="Singh A."/>
            <person name="Wilkins M.J."/>
            <person name="Karaoz U."/>
            <person name="Brodie E.L."/>
            <person name="Williams K.H."/>
            <person name="Hubbard S.S."/>
            <person name="Banfield J.F."/>
        </authorList>
    </citation>
    <scope>NUCLEOTIDE SEQUENCE [LARGE SCALE GENOMIC DNA]</scope>
</reference>
<proteinExistence type="predicted"/>
<dbReference type="EMBL" id="MFJR01000015">
    <property type="protein sequence ID" value="OGG25771.1"/>
    <property type="molecule type" value="Genomic_DNA"/>
</dbReference>
<dbReference type="AlphaFoldDB" id="A0A1F6AM56"/>
<comment type="caution">
    <text evidence="1">The sequence shown here is derived from an EMBL/GenBank/DDBJ whole genome shotgun (WGS) entry which is preliminary data.</text>
</comment>
<accession>A0A1F6AM56</accession>
<dbReference type="Proteomes" id="UP000176609">
    <property type="component" value="Unassembled WGS sequence"/>
</dbReference>